<feature type="compositionally biased region" description="Basic residues" evidence="1">
    <location>
        <begin position="12"/>
        <end position="23"/>
    </location>
</feature>
<dbReference type="PaxDb" id="2903-EOD27168"/>
<sequence>MLLAEVEAEKRGKGKKGKKKKKAGGSGGAGPSQESEAPAEEAAAAKPAKLDREGLIRLLETLHEERIRQGEARLGGRCEGEGAGGSLAREDQEVCCVLARTGNGQCQWREGYGSLFCVLAIPMRNCTGGRYCYWGSGLW</sequence>
<organism evidence="2 3">
    <name type="scientific">Emiliania huxleyi (strain CCMP1516)</name>
    <dbReference type="NCBI Taxonomy" id="280463"/>
    <lineage>
        <taxon>Eukaryota</taxon>
        <taxon>Haptista</taxon>
        <taxon>Haptophyta</taxon>
        <taxon>Prymnesiophyceae</taxon>
        <taxon>Isochrysidales</taxon>
        <taxon>Noelaerhabdaceae</taxon>
        <taxon>Emiliania</taxon>
    </lineage>
</organism>
<evidence type="ECO:0000256" key="1">
    <source>
        <dbReference type="SAM" id="MobiDB-lite"/>
    </source>
</evidence>
<evidence type="ECO:0000313" key="2">
    <source>
        <dbReference type="EnsemblProtists" id="EOD27168"/>
    </source>
</evidence>
<proteinExistence type="predicted"/>
<feature type="region of interest" description="Disordered" evidence="1">
    <location>
        <begin position="1"/>
        <end position="48"/>
    </location>
</feature>
<name>A0A0D3JUI3_EMIH1</name>
<dbReference type="AlphaFoldDB" id="A0A0D3JUI3"/>
<protein>
    <submittedName>
        <fullName evidence="2">Uncharacterized protein</fullName>
    </submittedName>
</protein>
<keyword evidence="3" id="KW-1185">Reference proteome</keyword>
<evidence type="ECO:0000313" key="3">
    <source>
        <dbReference type="Proteomes" id="UP000013827"/>
    </source>
</evidence>
<dbReference type="EnsemblProtists" id="EOD27168">
    <property type="protein sequence ID" value="EOD27168"/>
    <property type="gene ID" value="EMIHUDRAFT_205126"/>
</dbReference>
<reference evidence="3" key="1">
    <citation type="journal article" date="2013" name="Nature">
        <title>Pan genome of the phytoplankton Emiliania underpins its global distribution.</title>
        <authorList>
            <person name="Read B.A."/>
            <person name="Kegel J."/>
            <person name="Klute M.J."/>
            <person name="Kuo A."/>
            <person name="Lefebvre S.C."/>
            <person name="Maumus F."/>
            <person name="Mayer C."/>
            <person name="Miller J."/>
            <person name="Monier A."/>
            <person name="Salamov A."/>
            <person name="Young J."/>
            <person name="Aguilar M."/>
            <person name="Claverie J.M."/>
            <person name="Frickenhaus S."/>
            <person name="Gonzalez K."/>
            <person name="Herman E.K."/>
            <person name="Lin Y.C."/>
            <person name="Napier J."/>
            <person name="Ogata H."/>
            <person name="Sarno A.F."/>
            <person name="Shmutz J."/>
            <person name="Schroeder D."/>
            <person name="de Vargas C."/>
            <person name="Verret F."/>
            <person name="von Dassow P."/>
            <person name="Valentin K."/>
            <person name="Van de Peer Y."/>
            <person name="Wheeler G."/>
            <person name="Dacks J.B."/>
            <person name="Delwiche C.F."/>
            <person name="Dyhrman S.T."/>
            <person name="Glockner G."/>
            <person name="John U."/>
            <person name="Richards T."/>
            <person name="Worden A.Z."/>
            <person name="Zhang X."/>
            <person name="Grigoriev I.V."/>
            <person name="Allen A.E."/>
            <person name="Bidle K."/>
            <person name="Borodovsky M."/>
            <person name="Bowler C."/>
            <person name="Brownlee C."/>
            <person name="Cock J.M."/>
            <person name="Elias M."/>
            <person name="Gladyshev V.N."/>
            <person name="Groth M."/>
            <person name="Guda C."/>
            <person name="Hadaegh A."/>
            <person name="Iglesias-Rodriguez M.D."/>
            <person name="Jenkins J."/>
            <person name="Jones B.M."/>
            <person name="Lawson T."/>
            <person name="Leese F."/>
            <person name="Lindquist E."/>
            <person name="Lobanov A."/>
            <person name="Lomsadze A."/>
            <person name="Malik S.B."/>
            <person name="Marsh M.E."/>
            <person name="Mackinder L."/>
            <person name="Mock T."/>
            <person name="Mueller-Roeber B."/>
            <person name="Pagarete A."/>
            <person name="Parker M."/>
            <person name="Probert I."/>
            <person name="Quesneville H."/>
            <person name="Raines C."/>
            <person name="Rensing S.A."/>
            <person name="Riano-Pachon D.M."/>
            <person name="Richier S."/>
            <person name="Rokitta S."/>
            <person name="Shiraiwa Y."/>
            <person name="Soanes D.M."/>
            <person name="van der Giezen M."/>
            <person name="Wahlund T.M."/>
            <person name="Williams B."/>
            <person name="Wilson W."/>
            <person name="Wolfe G."/>
            <person name="Wurch L.L."/>
        </authorList>
    </citation>
    <scope>NUCLEOTIDE SEQUENCE</scope>
</reference>
<dbReference type="Proteomes" id="UP000013827">
    <property type="component" value="Unassembled WGS sequence"/>
</dbReference>
<reference evidence="2" key="2">
    <citation type="submission" date="2024-10" db="UniProtKB">
        <authorList>
            <consortium name="EnsemblProtists"/>
        </authorList>
    </citation>
    <scope>IDENTIFICATION</scope>
</reference>
<accession>A0A0D3JUI3</accession>